<dbReference type="InterPro" id="IPR027417">
    <property type="entry name" value="P-loop_NTPase"/>
</dbReference>
<gene>
    <name evidence="1" type="ORF">S01H4_19514</name>
</gene>
<dbReference type="EMBL" id="BART01008709">
    <property type="protein sequence ID" value="GAG56989.1"/>
    <property type="molecule type" value="Genomic_DNA"/>
</dbReference>
<dbReference type="Gene3D" id="3.40.50.300">
    <property type="entry name" value="P-loop containing nucleotide triphosphate hydrolases"/>
    <property type="match status" value="1"/>
</dbReference>
<protein>
    <recommendedName>
        <fullName evidence="2">Phage terminase large subunit N-terminal domain-containing protein</fullName>
    </recommendedName>
</protein>
<organism evidence="1">
    <name type="scientific">marine sediment metagenome</name>
    <dbReference type="NCBI Taxonomy" id="412755"/>
    <lineage>
        <taxon>unclassified sequences</taxon>
        <taxon>metagenomes</taxon>
        <taxon>ecological metagenomes</taxon>
    </lineage>
</organism>
<proteinExistence type="predicted"/>
<sequence>MRDDLVFDLSPTQYQFVTSNSHIVHLLGPMGEGKTFAGVAGLIAHAQRCRSNIRTALVRDTFQNIKTSTIPDIRDYLGPWVIFRDGEKKMVIKSTPQVECDLFGIDDPASISKLQGPQYACVWLEEPAPIYEKVNAGLPKEVFSLALARAARQRDTKMRVQITQNPADDPASISYFTYLPFSICILTFGRTGMRIWFAIPSLIRIANAT</sequence>
<accession>X0YLB4</accession>
<feature type="non-terminal residue" evidence="1">
    <location>
        <position position="209"/>
    </location>
</feature>
<dbReference type="AlphaFoldDB" id="X0YLB4"/>
<evidence type="ECO:0008006" key="2">
    <source>
        <dbReference type="Google" id="ProtNLM"/>
    </source>
</evidence>
<name>X0YLB4_9ZZZZ</name>
<comment type="caution">
    <text evidence="1">The sequence shown here is derived from an EMBL/GenBank/DDBJ whole genome shotgun (WGS) entry which is preliminary data.</text>
</comment>
<evidence type="ECO:0000313" key="1">
    <source>
        <dbReference type="EMBL" id="GAG56989.1"/>
    </source>
</evidence>
<reference evidence="1" key="1">
    <citation type="journal article" date="2014" name="Front. Microbiol.">
        <title>High frequency of phylogenetically diverse reductive dehalogenase-homologous genes in deep subseafloor sedimentary metagenomes.</title>
        <authorList>
            <person name="Kawai M."/>
            <person name="Futagami T."/>
            <person name="Toyoda A."/>
            <person name="Takaki Y."/>
            <person name="Nishi S."/>
            <person name="Hori S."/>
            <person name="Arai W."/>
            <person name="Tsubouchi T."/>
            <person name="Morono Y."/>
            <person name="Uchiyama I."/>
            <person name="Ito T."/>
            <person name="Fujiyama A."/>
            <person name="Inagaki F."/>
            <person name="Takami H."/>
        </authorList>
    </citation>
    <scope>NUCLEOTIDE SEQUENCE</scope>
    <source>
        <strain evidence="1">Expedition CK06-06</strain>
    </source>
</reference>